<organism evidence="1 2">
    <name type="scientific">Araneus ventricosus</name>
    <name type="common">Orbweaver spider</name>
    <name type="synonym">Epeira ventricosa</name>
    <dbReference type="NCBI Taxonomy" id="182803"/>
    <lineage>
        <taxon>Eukaryota</taxon>
        <taxon>Metazoa</taxon>
        <taxon>Ecdysozoa</taxon>
        <taxon>Arthropoda</taxon>
        <taxon>Chelicerata</taxon>
        <taxon>Arachnida</taxon>
        <taxon>Araneae</taxon>
        <taxon>Araneomorphae</taxon>
        <taxon>Entelegynae</taxon>
        <taxon>Araneoidea</taxon>
        <taxon>Araneidae</taxon>
        <taxon>Araneus</taxon>
    </lineage>
</organism>
<dbReference type="OrthoDB" id="272985at2759"/>
<accession>A0A4Y2CCS1</accession>
<proteinExistence type="predicted"/>
<comment type="caution">
    <text evidence="1">The sequence shown here is derived from an EMBL/GenBank/DDBJ whole genome shotgun (WGS) entry which is preliminary data.</text>
</comment>
<reference evidence="1 2" key="1">
    <citation type="journal article" date="2019" name="Sci. Rep.">
        <title>Orb-weaving spider Araneus ventricosus genome elucidates the spidroin gene catalogue.</title>
        <authorList>
            <person name="Kono N."/>
            <person name="Nakamura H."/>
            <person name="Ohtoshi R."/>
            <person name="Moran D.A.P."/>
            <person name="Shinohara A."/>
            <person name="Yoshida Y."/>
            <person name="Fujiwara M."/>
            <person name="Mori M."/>
            <person name="Tomita M."/>
            <person name="Arakawa K."/>
        </authorList>
    </citation>
    <scope>NUCLEOTIDE SEQUENCE [LARGE SCALE GENOMIC DNA]</scope>
</reference>
<evidence type="ECO:0000313" key="2">
    <source>
        <dbReference type="Proteomes" id="UP000499080"/>
    </source>
</evidence>
<keyword evidence="2" id="KW-1185">Reference proteome</keyword>
<protein>
    <submittedName>
        <fullName evidence="1">Uncharacterized protein</fullName>
    </submittedName>
</protein>
<sequence>MGPTSFTDLKTVEGQVCETYRETCLKLDLLEDDQHWDSTLKKASITRFPLQLRDLFDLIITACAPSNPSSLWKKYKDRFSVDILHQKKRDNPVIYLHYVPQIYNEALILLEDKCLSICGEMSLHLE</sequence>
<gene>
    <name evidence="1" type="ORF">AVEN_209323_1</name>
</gene>
<evidence type="ECO:0000313" key="1">
    <source>
        <dbReference type="EMBL" id="GBM01517.1"/>
    </source>
</evidence>
<dbReference type="Proteomes" id="UP000499080">
    <property type="component" value="Unassembled WGS sequence"/>
</dbReference>
<name>A0A4Y2CCS1_ARAVE</name>
<dbReference type="AlphaFoldDB" id="A0A4Y2CCS1"/>
<dbReference type="EMBL" id="BGPR01000170">
    <property type="protein sequence ID" value="GBM01517.1"/>
    <property type="molecule type" value="Genomic_DNA"/>
</dbReference>